<dbReference type="InterPro" id="IPR029044">
    <property type="entry name" value="Nucleotide-diphossugar_trans"/>
</dbReference>
<sequence>MKIIKNIAIIPARGGSKRFPGKNIALLNSIPLLVHSIQYAKKNNNIIDEVYVTTDSDEISKVALKHGAQVIKRPHHLSGDLEPTVTSLKHVLTQLSATVETVVLLQATNPLRPCDLLQDCFTAFKNGDFDSAMTVSRNEQKFGKINNGKYVPFNYTFGQRSQDLEPLYFENGLLYISKASLISNEEILGKNNFPFVINHPFANVDIDVEEDLAYAEFVLNQIKNKAQ</sequence>
<keyword evidence="1" id="KW-0808">Transferase</keyword>
<dbReference type="Pfam" id="PF02348">
    <property type="entry name" value="CTP_transf_3"/>
    <property type="match status" value="1"/>
</dbReference>
<accession>A0A5J4IXM9</accession>
<name>A0A5J4IXM9_9FLAO</name>
<comment type="caution">
    <text evidence="1">The sequence shown here is derived from an EMBL/GenBank/DDBJ whole genome shotgun (WGS) entry which is preliminary data.</text>
</comment>
<gene>
    <name evidence="1" type="primary">neuA</name>
    <name evidence="1" type="ORF">ULMA_18040</name>
</gene>
<dbReference type="RefSeq" id="WP_308640235.1">
    <property type="nucleotide sequence ID" value="NZ_BKCG01000004.1"/>
</dbReference>
<dbReference type="SUPFAM" id="SSF53448">
    <property type="entry name" value="Nucleotide-diphospho-sugar transferases"/>
    <property type="match status" value="1"/>
</dbReference>
<proteinExistence type="predicted"/>
<keyword evidence="2" id="KW-1185">Reference proteome</keyword>
<keyword evidence="1" id="KW-0548">Nucleotidyltransferase</keyword>
<evidence type="ECO:0000313" key="2">
    <source>
        <dbReference type="Proteomes" id="UP000326509"/>
    </source>
</evidence>
<evidence type="ECO:0000313" key="1">
    <source>
        <dbReference type="EMBL" id="GER59696.1"/>
    </source>
</evidence>
<dbReference type="AlphaFoldDB" id="A0A5J4IXM9"/>
<dbReference type="Gene3D" id="3.90.550.10">
    <property type="entry name" value="Spore Coat Polysaccharide Biosynthesis Protein SpsA, Chain A"/>
    <property type="match status" value="1"/>
</dbReference>
<dbReference type="Proteomes" id="UP000326509">
    <property type="component" value="Unassembled WGS sequence"/>
</dbReference>
<dbReference type="EMBL" id="BKCG01000004">
    <property type="protein sequence ID" value="GER59696.1"/>
    <property type="molecule type" value="Genomic_DNA"/>
</dbReference>
<dbReference type="CDD" id="cd02513">
    <property type="entry name" value="CMP-NeuAc_Synthase"/>
    <property type="match status" value="1"/>
</dbReference>
<dbReference type="InterPro" id="IPR003329">
    <property type="entry name" value="Cytidylyl_trans"/>
</dbReference>
<reference evidence="1 2" key="1">
    <citation type="submission" date="2019-08" db="EMBL/GenBank/DDBJ databases">
        <title>Draft genome sequence of Ulvibacter marinus type strain NBRC 109484.</title>
        <authorList>
            <person name="Kawano K."/>
            <person name="Ushijima N."/>
            <person name="Kihara M."/>
            <person name="Itoh H."/>
        </authorList>
    </citation>
    <scope>NUCLEOTIDE SEQUENCE [LARGE SCALE GENOMIC DNA]</scope>
    <source>
        <strain evidence="1 2">NBRC 109484</strain>
    </source>
</reference>
<protein>
    <submittedName>
        <fullName evidence="1">N-acylneuraminate cytidylyltransferase</fullName>
    </submittedName>
</protein>
<organism evidence="1 2">
    <name type="scientific">Patiriisocius marinus</name>
    <dbReference type="NCBI Taxonomy" id="1397112"/>
    <lineage>
        <taxon>Bacteria</taxon>
        <taxon>Pseudomonadati</taxon>
        <taxon>Bacteroidota</taxon>
        <taxon>Flavobacteriia</taxon>
        <taxon>Flavobacteriales</taxon>
        <taxon>Flavobacteriaceae</taxon>
        <taxon>Patiriisocius</taxon>
    </lineage>
</organism>
<dbReference type="PANTHER" id="PTHR21485">
    <property type="entry name" value="HAD SUPERFAMILY MEMBERS CMAS AND KDSC"/>
    <property type="match status" value="1"/>
</dbReference>
<dbReference type="InterPro" id="IPR050793">
    <property type="entry name" value="CMP-NeuNAc_synthase"/>
</dbReference>
<dbReference type="PANTHER" id="PTHR21485:SF6">
    <property type="entry name" value="N-ACYLNEURAMINATE CYTIDYLYLTRANSFERASE-RELATED"/>
    <property type="match status" value="1"/>
</dbReference>
<dbReference type="GO" id="GO:0008781">
    <property type="term" value="F:N-acylneuraminate cytidylyltransferase activity"/>
    <property type="evidence" value="ECO:0007669"/>
    <property type="project" value="TreeGrafter"/>
</dbReference>